<dbReference type="InterPro" id="IPR011639">
    <property type="entry name" value="MethylTrfase_TaqI-like_dom"/>
</dbReference>
<gene>
    <name evidence="8" type="ORF">FH5T_19215</name>
    <name evidence="9" type="ORF">SAMN05444285_11619</name>
</gene>
<name>X5E6Q4_9BACT</name>
<organism evidence="9 11">
    <name type="scientific">Draconibacterium orientale</name>
    <dbReference type="NCBI Taxonomy" id="1168034"/>
    <lineage>
        <taxon>Bacteria</taxon>
        <taxon>Pseudomonadati</taxon>
        <taxon>Bacteroidota</taxon>
        <taxon>Bacteroidia</taxon>
        <taxon>Marinilabiliales</taxon>
        <taxon>Prolixibacteraceae</taxon>
        <taxon>Draconibacterium</taxon>
    </lineage>
</organism>
<evidence type="ECO:0000259" key="7">
    <source>
        <dbReference type="Pfam" id="PF07669"/>
    </source>
</evidence>
<comment type="catalytic activity">
    <reaction evidence="5">
        <text>a 2'-deoxyadenosine in DNA + S-adenosyl-L-methionine = an N(6)-methyl-2'-deoxyadenosine in DNA + S-adenosyl-L-homocysteine + H(+)</text>
        <dbReference type="Rhea" id="RHEA:15197"/>
        <dbReference type="Rhea" id="RHEA-COMP:12418"/>
        <dbReference type="Rhea" id="RHEA-COMP:12419"/>
        <dbReference type="ChEBI" id="CHEBI:15378"/>
        <dbReference type="ChEBI" id="CHEBI:57856"/>
        <dbReference type="ChEBI" id="CHEBI:59789"/>
        <dbReference type="ChEBI" id="CHEBI:90615"/>
        <dbReference type="ChEBI" id="CHEBI:90616"/>
        <dbReference type="EC" id="2.1.1.72"/>
    </reaction>
</comment>
<keyword evidence="3" id="KW-0808">Transferase</keyword>
<reference evidence="9 11" key="2">
    <citation type="submission" date="2016-10" db="EMBL/GenBank/DDBJ databases">
        <authorList>
            <person name="de Groot N.N."/>
        </authorList>
    </citation>
    <scope>NUCLEOTIDE SEQUENCE [LARGE SCALE GENOMIC DNA]</scope>
    <source>
        <strain evidence="9 11">DSM 25947</strain>
    </source>
</reference>
<dbReference type="KEGG" id="dori:FH5T_19215"/>
<evidence type="ECO:0000256" key="5">
    <source>
        <dbReference type="ARBA" id="ARBA00047942"/>
    </source>
</evidence>
<dbReference type="STRING" id="1168034.FH5T_19215"/>
<dbReference type="InterPro" id="IPR002052">
    <property type="entry name" value="DNA_methylase_N6_adenine_CS"/>
</dbReference>
<dbReference type="OrthoDB" id="32195at2"/>
<feature type="domain" description="Type II methyltransferase M.TaqI-like" evidence="7">
    <location>
        <begin position="842"/>
        <end position="902"/>
    </location>
</feature>
<dbReference type="PANTHER" id="PTHR33841">
    <property type="entry name" value="DNA METHYLTRANSFERASE YEEA-RELATED"/>
    <property type="match status" value="1"/>
</dbReference>
<dbReference type="HOGENOM" id="CLU_002881_0_0_10"/>
<dbReference type="InterPro" id="IPR050953">
    <property type="entry name" value="N4_N6_ade-DNA_methylase"/>
</dbReference>
<reference evidence="8 10" key="1">
    <citation type="submission" date="2014-03" db="EMBL/GenBank/DDBJ databases">
        <title>Complete genome sequence of a deeply braunched marine Bacteroidia bacterium Draconibacterium orientale type strain FH5T.</title>
        <authorList>
            <person name="Li X."/>
            <person name="Wang X."/>
            <person name="Xie Z."/>
            <person name="Du Z."/>
            <person name="Chen G."/>
        </authorList>
    </citation>
    <scope>NUCLEOTIDE SEQUENCE [LARGE SCALE GENOMIC DNA]</scope>
    <source>
        <strain evidence="8 10">FH5</strain>
    </source>
</reference>
<dbReference type="GO" id="GO:0032259">
    <property type="term" value="P:methylation"/>
    <property type="evidence" value="ECO:0007669"/>
    <property type="project" value="UniProtKB-KW"/>
</dbReference>
<dbReference type="Proteomes" id="UP000181981">
    <property type="component" value="Unassembled WGS sequence"/>
</dbReference>
<dbReference type="eggNOG" id="COG1002">
    <property type="taxonomic scope" value="Bacteria"/>
</dbReference>
<dbReference type="GO" id="GO:0003676">
    <property type="term" value="F:nucleic acid binding"/>
    <property type="evidence" value="ECO:0007669"/>
    <property type="project" value="InterPro"/>
</dbReference>
<dbReference type="Gene3D" id="3.40.50.150">
    <property type="entry name" value="Vaccinia Virus protein VP39"/>
    <property type="match status" value="2"/>
</dbReference>
<dbReference type="RefSeq" id="WP_038562066.1">
    <property type="nucleotide sequence ID" value="NZ_FOHT01000016.1"/>
</dbReference>
<sequence>MALSFINTSGNIISEDFCSQLLIESKAEYVKSKSFGDDVKKVDEDIATSFELLRERWEEIRSKLLEDEFDTTQLRDRWIKQFLSMLGFVPMYNPHNLKNDAGLEYNIPYRGWDDDEAPLIHMVHSSADFDSRDKHNRTHANKSPHDMLQQFLNTSQHSWAILINGRKVRILRDFFHSITKGFIEFDIEGIFETANTEQFRILYRMMHSSRFVGQFEKHAEDEEKLTCWLEKFHSQSRETGVKVGDNLRKQVRLAIETLGNGFAENLNPDEFDEAKVKKFYSETLNIIYRLLFLLFAEQKGWLPVKNDIYARTYSINALRERAEKADYSHDNNEDLWEGLKVTFRLVTKGYTFPNKDSINAFGGQLFSDERIFHIKSPLKNKHLLKAVDALCFFTENKLKNKINYATLAIDELGSVYESLLDYEPRLLRENTEINSRTCKRGEFVLDDRSTERKTTGSYYTDSRLVAQLIDSALVPVIENALKDKTTDDEKRLALLDLKVADIACGSGAFLIAALEKLGEYLSLIGKEEGEKPTEQELRHAKREVLQNCIYGVDLNPMALELAKFSLWITASMPNFPLSFLDHRLKCGNSLVGATPELIEKGIPVEAFNPVTLDDKKVCTELKKKVRKELQVFKTKDTYTGVQQGFEFKVTEISTEYEAEQYLQILHSQQEDAEEVENMAHEYQEIYKTLRENGEWKLADTWTAAFFIQKDDLDKSYPTNTTLQAIKQGHAINKELELEVLDLARKYRFFHWHLEFPEVFENGGFDCILGNPPWERIKLQEKEFFKGKDDLIAKAAKAKRDKLINELESTNPRLYQLYSNQKAISEKSTLFITASCCYPLLGKGDINLYSIFTEKAYNSIRKHGQLGIIIPTDIATGDSNKNFFAEIVENRKLKSLYDFVNKNKQYFSNVHASEKFCLLTIVGDSNDKDFDFVFYIEELNELFDENRHFSLSLDNFTAINPNTKTCPIFKSKYDANIIKKIHKACPVLINEDSGKNPFKITFLKTLDAANATDAKLLIEDSALEYRKRKYNDFYFKLDNSIYYPVYEGKMIDHFNHRASSVEVNPDNPIRKAISAPSSISQLKDSNWYPNPQYWIDESDLAKKIYTEDIQWSIGIRKNTAVTNSRTFICTILPKVAMLYSFNTICSNTNKNGLVILSCNLSTLAFDYIVRNKLGSENIAKFVIKQLPVISEEHLTAKIFDFIQSKALRLYYVSNDLKPVANDLNYQGEPFTWDEEERFQLKCELDAIYGHLYGLTREEFDYILETFPIVKRKDIEKYGTYRTKDTILKLYDEMDWVKEEMEKTKTEKPN</sequence>
<proteinExistence type="predicted"/>
<keyword evidence="6" id="KW-0175">Coiled coil</keyword>
<dbReference type="SUPFAM" id="SSF53335">
    <property type="entry name" value="S-adenosyl-L-methionine-dependent methyltransferases"/>
    <property type="match status" value="1"/>
</dbReference>
<dbReference type="PROSITE" id="PS00092">
    <property type="entry name" value="N6_MTASE"/>
    <property type="match status" value="1"/>
</dbReference>
<dbReference type="InterPro" id="IPR029063">
    <property type="entry name" value="SAM-dependent_MTases_sf"/>
</dbReference>
<evidence type="ECO:0000256" key="2">
    <source>
        <dbReference type="ARBA" id="ARBA00022603"/>
    </source>
</evidence>
<protein>
    <recommendedName>
        <fullName evidence="1">site-specific DNA-methyltransferase (adenine-specific)</fullName>
        <ecNumber evidence="1">2.1.1.72</ecNumber>
    </recommendedName>
</protein>
<evidence type="ECO:0000256" key="4">
    <source>
        <dbReference type="ARBA" id="ARBA00022691"/>
    </source>
</evidence>
<dbReference type="PANTHER" id="PTHR33841:SF1">
    <property type="entry name" value="DNA METHYLTRANSFERASE A"/>
    <property type="match status" value="1"/>
</dbReference>
<evidence type="ECO:0000313" key="9">
    <source>
        <dbReference type="EMBL" id="SET55091.1"/>
    </source>
</evidence>
<keyword evidence="4" id="KW-0949">S-adenosyl-L-methionine</keyword>
<evidence type="ECO:0000256" key="1">
    <source>
        <dbReference type="ARBA" id="ARBA00011900"/>
    </source>
</evidence>
<dbReference type="GO" id="GO:0006304">
    <property type="term" value="P:DNA modification"/>
    <property type="evidence" value="ECO:0007669"/>
    <property type="project" value="InterPro"/>
</dbReference>
<evidence type="ECO:0000256" key="3">
    <source>
        <dbReference type="ARBA" id="ARBA00022679"/>
    </source>
</evidence>
<keyword evidence="2 9" id="KW-0489">Methyltransferase</keyword>
<dbReference type="PRINTS" id="PR00507">
    <property type="entry name" value="N12N6MTFRASE"/>
</dbReference>
<evidence type="ECO:0000313" key="10">
    <source>
        <dbReference type="Proteomes" id="UP000023772"/>
    </source>
</evidence>
<dbReference type="EMBL" id="FOHT01000016">
    <property type="protein sequence ID" value="SET55091.1"/>
    <property type="molecule type" value="Genomic_DNA"/>
</dbReference>
<evidence type="ECO:0000256" key="6">
    <source>
        <dbReference type="SAM" id="Coils"/>
    </source>
</evidence>
<dbReference type="EC" id="2.1.1.72" evidence="1"/>
<dbReference type="REBASE" id="84431">
    <property type="entry name" value="DorFH5TORF19215P"/>
</dbReference>
<evidence type="ECO:0000313" key="11">
    <source>
        <dbReference type="Proteomes" id="UP000181981"/>
    </source>
</evidence>
<dbReference type="Proteomes" id="UP000023772">
    <property type="component" value="Chromosome"/>
</dbReference>
<dbReference type="EMBL" id="CP007451">
    <property type="protein sequence ID" value="AHW62296.1"/>
    <property type="molecule type" value="Genomic_DNA"/>
</dbReference>
<feature type="coiled-coil region" evidence="6">
    <location>
        <begin position="658"/>
        <end position="692"/>
    </location>
</feature>
<evidence type="ECO:0000313" key="8">
    <source>
        <dbReference type="EMBL" id="AHW62296.1"/>
    </source>
</evidence>
<dbReference type="GO" id="GO:0009007">
    <property type="term" value="F:site-specific DNA-methyltransferase (adenine-specific) activity"/>
    <property type="evidence" value="ECO:0007669"/>
    <property type="project" value="UniProtKB-EC"/>
</dbReference>
<dbReference type="Pfam" id="PF07669">
    <property type="entry name" value="Eco57I"/>
    <property type="match status" value="2"/>
</dbReference>
<accession>X5E6Q4</accession>
<feature type="domain" description="Type II methyltransferase M.TaqI-like" evidence="7">
    <location>
        <begin position="547"/>
        <end position="787"/>
    </location>
</feature>
<keyword evidence="10" id="KW-1185">Reference proteome</keyword>